<keyword evidence="14" id="KW-1185">Reference proteome</keyword>
<evidence type="ECO:0000256" key="4">
    <source>
        <dbReference type="ARBA" id="ARBA00022525"/>
    </source>
</evidence>
<keyword evidence="6 11" id="KW-0732">Signal</keyword>
<feature type="chain" id="PRO_5040127623" description="CFEM domain-containing protein" evidence="11">
    <location>
        <begin position="19"/>
        <end position="181"/>
    </location>
</feature>
<comment type="caution">
    <text evidence="9">Lacks conserved residue(s) required for the propagation of feature annotation.</text>
</comment>
<comment type="similarity">
    <text evidence="3">Belongs to the RBT5 family.</text>
</comment>
<feature type="disulfide bond" evidence="9">
    <location>
        <begin position="49"/>
        <end position="56"/>
    </location>
</feature>
<name>A0A9P9AAL3_9PEZI</name>
<evidence type="ECO:0000256" key="10">
    <source>
        <dbReference type="SAM" id="MobiDB-lite"/>
    </source>
</evidence>
<evidence type="ECO:0000256" key="8">
    <source>
        <dbReference type="ARBA" id="ARBA00023288"/>
    </source>
</evidence>
<dbReference type="PROSITE" id="PS52012">
    <property type="entry name" value="CFEM"/>
    <property type="match status" value="1"/>
</dbReference>
<evidence type="ECO:0000256" key="3">
    <source>
        <dbReference type="ARBA" id="ARBA00010031"/>
    </source>
</evidence>
<evidence type="ECO:0000259" key="12">
    <source>
        <dbReference type="PROSITE" id="PS52012"/>
    </source>
</evidence>
<feature type="binding site" description="axial binding residue" evidence="9">
    <location>
        <position position="53"/>
    </location>
    <ligand>
        <name>heme</name>
        <dbReference type="ChEBI" id="CHEBI:30413"/>
    </ligand>
    <ligandPart>
        <name>Fe</name>
        <dbReference type="ChEBI" id="CHEBI:18248"/>
    </ligandPart>
</feature>
<dbReference type="AlphaFoldDB" id="A0A9P9AAL3"/>
<dbReference type="OrthoDB" id="3767534at2759"/>
<keyword evidence="9" id="KW-0408">Iron</keyword>
<gene>
    <name evidence="13" type="ORF">F5X68DRAFT_277114</name>
</gene>
<proteinExistence type="inferred from homology"/>
<dbReference type="EMBL" id="JAGSXJ010000017">
    <property type="protein sequence ID" value="KAH6683539.1"/>
    <property type="molecule type" value="Genomic_DNA"/>
</dbReference>
<keyword evidence="9" id="KW-0349">Heme</keyword>
<comment type="caution">
    <text evidence="13">The sequence shown here is derived from an EMBL/GenBank/DDBJ whole genome shotgun (WGS) entry which is preliminary data.</text>
</comment>
<protein>
    <recommendedName>
        <fullName evidence="12">CFEM domain-containing protein</fullName>
    </recommendedName>
</protein>
<organism evidence="13 14">
    <name type="scientific">Plectosphaerella plurivora</name>
    <dbReference type="NCBI Taxonomy" id="936078"/>
    <lineage>
        <taxon>Eukaryota</taxon>
        <taxon>Fungi</taxon>
        <taxon>Dikarya</taxon>
        <taxon>Ascomycota</taxon>
        <taxon>Pezizomycotina</taxon>
        <taxon>Sordariomycetes</taxon>
        <taxon>Hypocreomycetidae</taxon>
        <taxon>Glomerellales</taxon>
        <taxon>Plectosphaerellaceae</taxon>
        <taxon>Plectosphaerella</taxon>
    </lineage>
</organism>
<evidence type="ECO:0000256" key="5">
    <source>
        <dbReference type="ARBA" id="ARBA00022622"/>
    </source>
</evidence>
<evidence type="ECO:0000256" key="2">
    <source>
        <dbReference type="ARBA" id="ARBA00004613"/>
    </source>
</evidence>
<evidence type="ECO:0000256" key="6">
    <source>
        <dbReference type="ARBA" id="ARBA00022729"/>
    </source>
</evidence>
<keyword evidence="8" id="KW-0449">Lipoprotein</keyword>
<evidence type="ECO:0000256" key="9">
    <source>
        <dbReference type="PROSITE-ProRule" id="PRU01356"/>
    </source>
</evidence>
<feature type="signal peptide" evidence="11">
    <location>
        <begin position="1"/>
        <end position="18"/>
    </location>
</feature>
<comment type="subcellular location">
    <subcellularLocation>
        <location evidence="1">Membrane</location>
        <topology evidence="1">Lipid-anchor</topology>
        <topology evidence="1">GPI-anchor</topology>
    </subcellularLocation>
    <subcellularLocation>
        <location evidence="2">Secreted</location>
    </subcellularLocation>
</comment>
<dbReference type="Proteomes" id="UP000770015">
    <property type="component" value="Unassembled WGS sequence"/>
</dbReference>
<accession>A0A9P9AAL3</accession>
<dbReference type="GO" id="GO:0005576">
    <property type="term" value="C:extracellular region"/>
    <property type="evidence" value="ECO:0007669"/>
    <property type="project" value="UniProtKB-SubCell"/>
</dbReference>
<feature type="region of interest" description="Disordered" evidence="10">
    <location>
        <begin position="120"/>
        <end position="159"/>
    </location>
</feature>
<evidence type="ECO:0000313" key="13">
    <source>
        <dbReference type="EMBL" id="KAH6683539.1"/>
    </source>
</evidence>
<keyword evidence="7 9" id="KW-1015">Disulfide bond</keyword>
<dbReference type="GO" id="GO:0098552">
    <property type="term" value="C:side of membrane"/>
    <property type="evidence" value="ECO:0007669"/>
    <property type="project" value="UniProtKB-KW"/>
</dbReference>
<evidence type="ECO:0000256" key="11">
    <source>
        <dbReference type="SAM" id="SignalP"/>
    </source>
</evidence>
<dbReference type="Pfam" id="PF05730">
    <property type="entry name" value="CFEM"/>
    <property type="match status" value="1"/>
</dbReference>
<evidence type="ECO:0000256" key="1">
    <source>
        <dbReference type="ARBA" id="ARBA00004589"/>
    </source>
</evidence>
<keyword evidence="5" id="KW-0325">Glycoprotein</keyword>
<keyword evidence="5" id="KW-0336">GPI-anchor</keyword>
<keyword evidence="5" id="KW-0472">Membrane</keyword>
<sequence>MKTSALLTLTGLAATVIAQNSRPSGTLLDAVPECARKCLSDAVTNATNCKIEDGDCVCIPDNYYAIYDAGTQCVLLECGAGLSVEEVLPQAQQYCADVTGGSAEVTGTEIITALPTKTSAASSSGTAASQASESAADSDNADATTTGAAPAATTSDEPDAAVSLPRLGSLGLLAIGAFAAF</sequence>
<evidence type="ECO:0000256" key="7">
    <source>
        <dbReference type="ARBA" id="ARBA00023157"/>
    </source>
</evidence>
<evidence type="ECO:0000313" key="14">
    <source>
        <dbReference type="Proteomes" id="UP000770015"/>
    </source>
</evidence>
<dbReference type="InterPro" id="IPR008427">
    <property type="entry name" value="Extracellular_membr_CFEM_dom"/>
</dbReference>
<dbReference type="GO" id="GO:0046872">
    <property type="term" value="F:metal ion binding"/>
    <property type="evidence" value="ECO:0007669"/>
    <property type="project" value="UniProtKB-UniRule"/>
</dbReference>
<keyword evidence="4" id="KW-0964">Secreted</keyword>
<feature type="domain" description="CFEM" evidence="12">
    <location>
        <begin position="1"/>
        <end position="134"/>
    </location>
</feature>
<reference evidence="13" key="1">
    <citation type="journal article" date="2021" name="Nat. Commun.">
        <title>Genetic determinants of endophytism in the Arabidopsis root mycobiome.</title>
        <authorList>
            <person name="Mesny F."/>
            <person name="Miyauchi S."/>
            <person name="Thiergart T."/>
            <person name="Pickel B."/>
            <person name="Atanasova L."/>
            <person name="Karlsson M."/>
            <person name="Huettel B."/>
            <person name="Barry K.W."/>
            <person name="Haridas S."/>
            <person name="Chen C."/>
            <person name="Bauer D."/>
            <person name="Andreopoulos W."/>
            <person name="Pangilinan J."/>
            <person name="LaButti K."/>
            <person name="Riley R."/>
            <person name="Lipzen A."/>
            <person name="Clum A."/>
            <person name="Drula E."/>
            <person name="Henrissat B."/>
            <person name="Kohler A."/>
            <person name="Grigoriev I.V."/>
            <person name="Martin F.M."/>
            <person name="Hacquard S."/>
        </authorList>
    </citation>
    <scope>NUCLEOTIDE SEQUENCE</scope>
    <source>
        <strain evidence="13">MPI-SDFR-AT-0117</strain>
    </source>
</reference>
<feature type="compositionally biased region" description="Low complexity" evidence="10">
    <location>
        <begin position="120"/>
        <end position="155"/>
    </location>
</feature>
<keyword evidence="9" id="KW-0479">Metal-binding</keyword>